<dbReference type="EMBL" id="OU892284">
    <property type="protein sequence ID" value="CAG9772239.1"/>
    <property type="molecule type" value="Genomic_DNA"/>
</dbReference>
<sequence length="217" mass="24767">MNIIHKPAILRWRLSTKDERDGNLMELDQENRADVEYVQLFRVKIKHARGNSEGKTDIQAANIPEYSWVFTSGLAVNTTIEKMEAYLRFGLCFSPNGQERYYNGPQLTAEGGQSSQVFKLEEASVSKGTGIKNTQGDIETTLSLLHYNVRSLRNKVDNLEAALGDANIDIVCLTEHWLIEEELAVLSLDGYKVATYLFYPWWGYCDIPEKIILLWEN</sequence>
<dbReference type="SUPFAM" id="SSF56219">
    <property type="entry name" value="DNase I-like"/>
    <property type="match status" value="1"/>
</dbReference>
<accession>A0A9N9QRL6</accession>
<gene>
    <name evidence="1" type="ORF">CEUTPL_LOCUS12657</name>
</gene>
<proteinExistence type="predicted"/>
<dbReference type="AlphaFoldDB" id="A0A9N9QRL6"/>
<dbReference type="Gene3D" id="3.60.10.10">
    <property type="entry name" value="Endonuclease/exonuclease/phosphatase"/>
    <property type="match status" value="1"/>
</dbReference>
<dbReference type="OrthoDB" id="6776760at2759"/>
<evidence type="ECO:0000313" key="2">
    <source>
        <dbReference type="Proteomes" id="UP001152799"/>
    </source>
</evidence>
<protein>
    <submittedName>
        <fullName evidence="1">Uncharacterized protein</fullName>
    </submittedName>
</protein>
<organism evidence="1 2">
    <name type="scientific">Ceutorhynchus assimilis</name>
    <name type="common">cabbage seed weevil</name>
    <dbReference type="NCBI Taxonomy" id="467358"/>
    <lineage>
        <taxon>Eukaryota</taxon>
        <taxon>Metazoa</taxon>
        <taxon>Ecdysozoa</taxon>
        <taxon>Arthropoda</taxon>
        <taxon>Hexapoda</taxon>
        <taxon>Insecta</taxon>
        <taxon>Pterygota</taxon>
        <taxon>Neoptera</taxon>
        <taxon>Endopterygota</taxon>
        <taxon>Coleoptera</taxon>
        <taxon>Polyphaga</taxon>
        <taxon>Cucujiformia</taxon>
        <taxon>Curculionidae</taxon>
        <taxon>Ceutorhynchinae</taxon>
        <taxon>Ceutorhynchus</taxon>
    </lineage>
</organism>
<dbReference type="InterPro" id="IPR036691">
    <property type="entry name" value="Endo/exonu/phosph_ase_sf"/>
</dbReference>
<name>A0A9N9QRL6_9CUCU</name>
<keyword evidence="2" id="KW-1185">Reference proteome</keyword>
<evidence type="ECO:0000313" key="1">
    <source>
        <dbReference type="EMBL" id="CAG9772239.1"/>
    </source>
</evidence>
<dbReference type="Proteomes" id="UP001152799">
    <property type="component" value="Chromosome 8"/>
</dbReference>
<reference evidence="1" key="1">
    <citation type="submission" date="2022-01" db="EMBL/GenBank/DDBJ databases">
        <authorList>
            <person name="King R."/>
        </authorList>
    </citation>
    <scope>NUCLEOTIDE SEQUENCE</scope>
</reference>